<dbReference type="PANTHER" id="PTHR11439:SF438">
    <property type="entry name" value="REVERSE TRANSCRIPTASE TY1_COPIA-TYPE DOMAIN-CONTAINING PROTEIN"/>
    <property type="match status" value="1"/>
</dbReference>
<feature type="region of interest" description="Disordered" evidence="3">
    <location>
        <begin position="279"/>
        <end position="368"/>
    </location>
</feature>
<feature type="compositionally biased region" description="Polar residues" evidence="3">
    <location>
        <begin position="287"/>
        <end position="302"/>
    </location>
</feature>
<evidence type="ECO:0000256" key="3">
    <source>
        <dbReference type="SAM" id="MobiDB-lite"/>
    </source>
</evidence>
<keyword evidence="6" id="KW-0695">RNA-directed DNA polymerase</keyword>
<comment type="caution">
    <text evidence="6">The sequence shown here is derived from an EMBL/GenBank/DDBJ whole genome shotgun (WGS) entry which is preliminary data.</text>
</comment>
<evidence type="ECO:0000313" key="6">
    <source>
        <dbReference type="EMBL" id="KYK57498.1"/>
    </source>
</evidence>
<protein>
    <submittedName>
        <fullName evidence="6">Reverse transcriptase family protein</fullName>
    </submittedName>
</protein>
<feature type="domain" description="Reverse transcriptase Ty1/copia-type" evidence="4">
    <location>
        <begin position="444"/>
        <end position="692"/>
    </location>
</feature>
<feature type="compositionally biased region" description="Polar residues" evidence="3">
    <location>
        <begin position="233"/>
        <end position="242"/>
    </location>
</feature>
<dbReference type="STRING" id="98403.A0A151GK79"/>
<dbReference type="RefSeq" id="XP_040656850.1">
    <property type="nucleotide sequence ID" value="XM_040801817.1"/>
</dbReference>
<dbReference type="Proteomes" id="UP000076580">
    <property type="component" value="Chromosome 02"/>
</dbReference>
<keyword evidence="2" id="KW-0496">Mitochondrion</keyword>
<dbReference type="Pfam" id="PF07727">
    <property type="entry name" value="RVT_2"/>
    <property type="match status" value="1"/>
</dbReference>
<dbReference type="PANTHER" id="PTHR11439">
    <property type="entry name" value="GAG-POL-RELATED RETROTRANSPOSON"/>
    <property type="match status" value="1"/>
</dbReference>
<name>A0A151GK79_DRECN</name>
<dbReference type="InParanoid" id="A0A151GK79"/>
<dbReference type="InterPro" id="IPR043502">
    <property type="entry name" value="DNA/RNA_pol_sf"/>
</dbReference>
<dbReference type="EMBL" id="LAYC01000002">
    <property type="protein sequence ID" value="KYK57498.1"/>
    <property type="molecule type" value="Genomic_DNA"/>
</dbReference>
<dbReference type="Pfam" id="PF25597">
    <property type="entry name" value="SH3_retrovirus"/>
    <property type="match status" value="1"/>
</dbReference>
<dbReference type="InterPro" id="IPR013103">
    <property type="entry name" value="RVT_2"/>
</dbReference>
<dbReference type="CDD" id="cd09272">
    <property type="entry name" value="RNase_HI_RT_Ty1"/>
    <property type="match status" value="1"/>
</dbReference>
<evidence type="ECO:0000256" key="2">
    <source>
        <dbReference type="ARBA" id="ARBA00023128"/>
    </source>
</evidence>
<feature type="domain" description="Retroviral polymerase SH3-like" evidence="5">
    <location>
        <begin position="115"/>
        <end position="163"/>
    </location>
</feature>
<keyword evidence="7" id="KW-1185">Reference proteome</keyword>
<sequence length="941" mass="106082">MDNERSLVNLPTQRDSPFQIWAKQEGIDLELPPSNTKEPTGGAERPGGIVQQRIRCCLGKLPRNLWPEAYHTLSPREYLDRWFHRYLRWYGRVGSTADSTLDLRPRWTNIYAFGCKAYPLHIDHKKGHQKRAFKIRPRAHIGYLVGYHASNIYRIWVPQLKKIPIEEYTPLIQSLELTLKHNSILDDYIEDFNSNILNIPSNDLNSGTQGATDLAPELPTSTTIPVNAGISKIPTNDQGLLTPVGTPNPTGASDPMTDYDRPHETLLPQDNLGLHPSVHRGGDACTTPISTTLEDGTSNPGSASHLGLPGQLEGQQVPMSSTDEAIHTIAPTPSPAPTRQRQPRRSQLELYGNQPIRKSSRTPRPSRRDDIFAALSTLDRPKGNLVTFHAVFAAATAYNALQRAHRDNLTRLPRRYQDLDKHPHGREFKEACHKELHDLIRRGTWKLIARGKAQGNPIPLKWVFTYKFDENGFLIRCKARICVRGDLQSECSDEQTYAAILAARTLRTILSIAAKHDLDIRQFDVANAFLNTTLDGKSPIYVDLPKGYVELGFLHNDEDPTMVAQLNKALYGLRESPLLWYNEISQTLKAQGLLRSAEEPCVFTNGTVLILVYVNDILALSPKGYSVDNLVAYWKGKYELREEPDLCWYLGIRIIRDRPRRTIYLCYDAYIEKTARKFNLADDLANPPAIPIPAVPLTKYEGQATRQEIKAMQERVGSIMYTAVTARPDVAYAASQLSRFLTNPSPKHFEAANQCIQYLYSTRHLAIEYNGRIHGEALVIASDASFADDPESRRSSQGYIIMLYGGPIVWKASLQDTVTTSTTEAELLALERATKESYALERLLQGISADLGPLKLFCDNLQTIRLVVEEGRISTKLRHVDIQNMWLKQEYSKGRFLIEYMPTNTMPADGLTKALPRGKFLHFRALLGLKDVTGRITRPNQ</sequence>
<keyword evidence="6" id="KW-0548">Nucleotidyltransferase</keyword>
<gene>
    <name evidence="6" type="ORF">DCS_04508</name>
</gene>
<dbReference type="GeneID" id="63717151"/>
<dbReference type="InterPro" id="IPR057670">
    <property type="entry name" value="SH3_retrovirus"/>
</dbReference>
<evidence type="ECO:0000256" key="1">
    <source>
        <dbReference type="ARBA" id="ARBA00004173"/>
    </source>
</evidence>
<dbReference type="GO" id="GO:0003964">
    <property type="term" value="F:RNA-directed DNA polymerase activity"/>
    <property type="evidence" value="ECO:0007669"/>
    <property type="project" value="UniProtKB-KW"/>
</dbReference>
<keyword evidence="6" id="KW-0808">Transferase</keyword>
<evidence type="ECO:0000259" key="5">
    <source>
        <dbReference type="Pfam" id="PF25597"/>
    </source>
</evidence>
<evidence type="ECO:0000259" key="4">
    <source>
        <dbReference type="Pfam" id="PF07727"/>
    </source>
</evidence>
<feature type="region of interest" description="Disordered" evidence="3">
    <location>
        <begin position="217"/>
        <end position="242"/>
    </location>
</feature>
<organism evidence="6 7">
    <name type="scientific">Drechmeria coniospora</name>
    <name type="common">Nematophagous fungus</name>
    <name type="synonym">Meria coniospora</name>
    <dbReference type="NCBI Taxonomy" id="98403"/>
    <lineage>
        <taxon>Eukaryota</taxon>
        <taxon>Fungi</taxon>
        <taxon>Dikarya</taxon>
        <taxon>Ascomycota</taxon>
        <taxon>Pezizomycotina</taxon>
        <taxon>Sordariomycetes</taxon>
        <taxon>Hypocreomycetidae</taxon>
        <taxon>Hypocreales</taxon>
        <taxon>Ophiocordycipitaceae</taxon>
        <taxon>Drechmeria</taxon>
    </lineage>
</organism>
<dbReference type="AlphaFoldDB" id="A0A151GK79"/>
<accession>A0A151GK79</accession>
<dbReference type="GO" id="GO:0005739">
    <property type="term" value="C:mitochondrion"/>
    <property type="evidence" value="ECO:0007669"/>
    <property type="project" value="UniProtKB-SubCell"/>
</dbReference>
<proteinExistence type="predicted"/>
<dbReference type="SUPFAM" id="SSF56672">
    <property type="entry name" value="DNA/RNA polymerases"/>
    <property type="match status" value="1"/>
</dbReference>
<reference evidence="6 7" key="1">
    <citation type="journal article" date="2016" name="Sci. Rep.">
        <title>Insights into Adaptations to a Near-Obligate Nematode Endoparasitic Lifestyle from the Finished Genome of Drechmeria coniospora.</title>
        <authorList>
            <person name="Zhang L."/>
            <person name="Zhou Z."/>
            <person name="Guo Q."/>
            <person name="Fokkens L."/>
            <person name="Miskei M."/>
            <person name="Pocsi I."/>
            <person name="Zhang W."/>
            <person name="Chen M."/>
            <person name="Wang L."/>
            <person name="Sun Y."/>
            <person name="Donzelli B.G."/>
            <person name="Gibson D.M."/>
            <person name="Nelson D.R."/>
            <person name="Luo J.G."/>
            <person name="Rep M."/>
            <person name="Liu H."/>
            <person name="Yang S."/>
            <person name="Wang J."/>
            <person name="Krasnoff S.B."/>
            <person name="Xu Y."/>
            <person name="Molnar I."/>
            <person name="Lin M."/>
        </authorList>
    </citation>
    <scope>NUCLEOTIDE SEQUENCE [LARGE SCALE GENOMIC DNA]</scope>
    <source>
        <strain evidence="6 7">ARSEF 6962</strain>
    </source>
</reference>
<evidence type="ECO:0000313" key="7">
    <source>
        <dbReference type="Proteomes" id="UP000076580"/>
    </source>
</evidence>
<comment type="subcellular location">
    <subcellularLocation>
        <location evidence="1">Mitochondrion</location>
    </subcellularLocation>
</comment>
<feature type="compositionally biased region" description="Polar residues" evidence="3">
    <location>
        <begin position="313"/>
        <end position="323"/>
    </location>
</feature>